<protein>
    <submittedName>
        <fullName evidence="8">PTCHD2 protein</fullName>
    </submittedName>
</protein>
<dbReference type="PROSITE" id="PS51670">
    <property type="entry name" value="SHKT"/>
    <property type="match status" value="1"/>
</dbReference>
<keyword evidence="9" id="KW-1185">Reference proteome</keyword>
<name>A0A812WGA4_SYMPI</name>
<comment type="caution">
    <text evidence="8">The sequence shown here is derived from an EMBL/GenBank/DDBJ whole genome shotgun (WGS) entry which is preliminary data.</text>
</comment>
<dbReference type="PANTHER" id="PTHR45951">
    <property type="entry name" value="PROTEIN DISPATCHED-RELATED"/>
    <property type="match status" value="1"/>
</dbReference>
<accession>A0A812WGA4</accession>
<reference evidence="8" key="1">
    <citation type="submission" date="2021-02" db="EMBL/GenBank/DDBJ databases">
        <authorList>
            <person name="Dougan E. K."/>
            <person name="Rhodes N."/>
            <person name="Thang M."/>
            <person name="Chan C."/>
        </authorList>
    </citation>
    <scope>NUCLEOTIDE SEQUENCE</scope>
</reference>
<keyword evidence="5" id="KW-0325">Glycoprotein</keyword>
<feature type="transmembrane region" description="Helical" evidence="6">
    <location>
        <begin position="251"/>
        <end position="273"/>
    </location>
</feature>
<evidence type="ECO:0000256" key="2">
    <source>
        <dbReference type="ARBA" id="ARBA00022692"/>
    </source>
</evidence>
<feature type="domain" description="ShKT" evidence="7">
    <location>
        <begin position="129"/>
        <end position="166"/>
    </location>
</feature>
<evidence type="ECO:0000313" key="9">
    <source>
        <dbReference type="Proteomes" id="UP000649617"/>
    </source>
</evidence>
<proteinExistence type="predicted"/>
<dbReference type="Gene3D" id="1.10.10.1940">
    <property type="match status" value="1"/>
</dbReference>
<evidence type="ECO:0000256" key="5">
    <source>
        <dbReference type="ARBA" id="ARBA00023180"/>
    </source>
</evidence>
<feature type="non-terminal residue" evidence="8">
    <location>
        <position position="1"/>
    </location>
</feature>
<sequence length="339" mass="37027">TGLRLYKPYRFELTYVRRNDGNMLSASAFAFMRTVETEIRSMAPFRKLCETAEPRYKHHCDPGISMVNVMYPFPVSDGADARLFFNGSGTSASLLPVGVSLAQQEQLTQAVWPEGMANAKVKLVGTQNCGDRVADCAKWKDQGQCSPGAAHEAYMQDFCKATCGVCDTVPSEDATDAEEGQEIVAIRSYFALQAYCCTAGQSGQGAIVAEMDAIWNTLVSELVEFLTRTNSRGGTFRVFFQGDGVSSYETFAAVANDAMFAIMSYCFVLLYATLHTRSPFLALVGLFLVMLSIPATLAVFILASGSGEFSLMMCLSVFIVIGVGSDMLFVYTDFYKQSL</sequence>
<feature type="transmembrane region" description="Helical" evidence="6">
    <location>
        <begin position="309"/>
        <end position="331"/>
    </location>
</feature>
<dbReference type="Proteomes" id="UP000649617">
    <property type="component" value="Unassembled WGS sequence"/>
</dbReference>
<dbReference type="OrthoDB" id="438713at2759"/>
<dbReference type="PANTHER" id="PTHR45951:SF7">
    <property type="entry name" value="SSD DOMAIN-CONTAINING PROTEIN"/>
    <property type="match status" value="1"/>
</dbReference>
<dbReference type="SMART" id="SM00254">
    <property type="entry name" value="ShKT"/>
    <property type="match status" value="1"/>
</dbReference>
<dbReference type="EMBL" id="CAJNIZ010043999">
    <property type="protein sequence ID" value="CAE7675160.1"/>
    <property type="molecule type" value="Genomic_DNA"/>
</dbReference>
<evidence type="ECO:0000256" key="6">
    <source>
        <dbReference type="SAM" id="Phobius"/>
    </source>
</evidence>
<keyword evidence="2 6" id="KW-0812">Transmembrane</keyword>
<dbReference type="Pfam" id="PF01549">
    <property type="entry name" value="ShK"/>
    <property type="match status" value="1"/>
</dbReference>
<dbReference type="SUPFAM" id="SSF82866">
    <property type="entry name" value="Multidrug efflux transporter AcrB transmembrane domain"/>
    <property type="match status" value="1"/>
</dbReference>
<keyword evidence="3 6" id="KW-1133">Transmembrane helix</keyword>
<evidence type="ECO:0000259" key="7">
    <source>
        <dbReference type="PROSITE" id="PS51670"/>
    </source>
</evidence>
<dbReference type="GO" id="GO:0022857">
    <property type="term" value="F:transmembrane transporter activity"/>
    <property type="evidence" value="ECO:0007669"/>
    <property type="project" value="TreeGrafter"/>
</dbReference>
<evidence type="ECO:0000313" key="8">
    <source>
        <dbReference type="EMBL" id="CAE7675160.1"/>
    </source>
</evidence>
<gene>
    <name evidence="8" type="primary">PTCHD2</name>
    <name evidence="8" type="ORF">SPIL2461_LOCUS18702</name>
</gene>
<feature type="non-terminal residue" evidence="8">
    <location>
        <position position="339"/>
    </location>
</feature>
<dbReference type="InterPro" id="IPR052081">
    <property type="entry name" value="Dispatched_Hh_regulator"/>
</dbReference>
<organism evidence="8 9">
    <name type="scientific">Symbiodinium pilosum</name>
    <name type="common">Dinoflagellate</name>
    <dbReference type="NCBI Taxonomy" id="2952"/>
    <lineage>
        <taxon>Eukaryota</taxon>
        <taxon>Sar</taxon>
        <taxon>Alveolata</taxon>
        <taxon>Dinophyceae</taxon>
        <taxon>Suessiales</taxon>
        <taxon>Symbiodiniaceae</taxon>
        <taxon>Symbiodinium</taxon>
    </lineage>
</organism>
<feature type="transmembrane region" description="Helical" evidence="6">
    <location>
        <begin position="280"/>
        <end position="303"/>
    </location>
</feature>
<dbReference type="GO" id="GO:0016020">
    <property type="term" value="C:membrane"/>
    <property type="evidence" value="ECO:0007669"/>
    <property type="project" value="UniProtKB-SubCell"/>
</dbReference>
<keyword evidence="4 6" id="KW-0472">Membrane</keyword>
<dbReference type="AlphaFoldDB" id="A0A812WGA4"/>
<evidence type="ECO:0000256" key="3">
    <source>
        <dbReference type="ARBA" id="ARBA00022989"/>
    </source>
</evidence>
<dbReference type="InterPro" id="IPR003582">
    <property type="entry name" value="ShKT_dom"/>
</dbReference>
<evidence type="ECO:0000256" key="1">
    <source>
        <dbReference type="ARBA" id="ARBA00004141"/>
    </source>
</evidence>
<comment type="subcellular location">
    <subcellularLocation>
        <location evidence="1">Membrane</location>
        <topology evidence="1">Multi-pass membrane protein</topology>
    </subcellularLocation>
</comment>
<evidence type="ECO:0000256" key="4">
    <source>
        <dbReference type="ARBA" id="ARBA00023136"/>
    </source>
</evidence>